<dbReference type="InterPro" id="IPR005013">
    <property type="entry name" value="DDOST_48_kDa_subunit"/>
</dbReference>
<feature type="domain" description="OST48 N-terminal" evidence="10">
    <location>
        <begin position="28"/>
        <end position="279"/>
    </location>
</feature>
<feature type="transmembrane region" description="Helical" evidence="9">
    <location>
        <begin position="406"/>
        <end position="429"/>
    </location>
</feature>
<evidence type="ECO:0000313" key="12">
    <source>
        <dbReference type="EMBL" id="KAK3590814.1"/>
    </source>
</evidence>
<evidence type="ECO:0000256" key="9">
    <source>
        <dbReference type="RuleBase" id="RU361142"/>
    </source>
</evidence>
<keyword evidence="13" id="KW-1185">Reference proteome</keyword>
<keyword evidence="6 9" id="KW-0256">Endoplasmic reticulum</keyword>
<evidence type="ECO:0000256" key="7">
    <source>
        <dbReference type="ARBA" id="ARBA00022989"/>
    </source>
</evidence>
<keyword evidence="8 9" id="KW-0472">Membrane</keyword>
<evidence type="ECO:0000256" key="8">
    <source>
        <dbReference type="ARBA" id="ARBA00023136"/>
    </source>
</evidence>
<evidence type="ECO:0000313" key="13">
    <source>
        <dbReference type="Proteomes" id="UP001195483"/>
    </source>
</evidence>
<comment type="subcellular location">
    <subcellularLocation>
        <location evidence="1 9">Endoplasmic reticulum membrane</location>
        <topology evidence="1 9">Single-pass type I membrane protein</topology>
    </subcellularLocation>
</comment>
<dbReference type="InterPro" id="IPR055457">
    <property type="entry name" value="OST48_N"/>
</dbReference>
<evidence type="ECO:0000259" key="11">
    <source>
        <dbReference type="Pfam" id="PF23358"/>
    </source>
</evidence>
<feature type="domain" description="OST48 middle" evidence="11">
    <location>
        <begin position="293"/>
        <end position="429"/>
    </location>
</feature>
<dbReference type="AlphaFoldDB" id="A0AAE0SF63"/>
<dbReference type="Proteomes" id="UP001195483">
    <property type="component" value="Unassembled WGS sequence"/>
</dbReference>
<accession>A0AAE0SF63</accession>
<keyword evidence="5 9" id="KW-0812">Transmembrane</keyword>
<name>A0AAE0SF63_9BIVA</name>
<organism evidence="12 13">
    <name type="scientific">Potamilus streckersoni</name>
    <dbReference type="NCBI Taxonomy" id="2493646"/>
    <lineage>
        <taxon>Eukaryota</taxon>
        <taxon>Metazoa</taxon>
        <taxon>Spiralia</taxon>
        <taxon>Lophotrochozoa</taxon>
        <taxon>Mollusca</taxon>
        <taxon>Bivalvia</taxon>
        <taxon>Autobranchia</taxon>
        <taxon>Heteroconchia</taxon>
        <taxon>Palaeoheterodonta</taxon>
        <taxon>Unionida</taxon>
        <taxon>Unionoidea</taxon>
        <taxon>Unionidae</taxon>
        <taxon>Ambleminae</taxon>
        <taxon>Lampsilini</taxon>
        <taxon>Potamilus</taxon>
    </lineage>
</organism>
<reference evidence="12" key="3">
    <citation type="submission" date="2023-05" db="EMBL/GenBank/DDBJ databases">
        <authorList>
            <person name="Smith C.H."/>
        </authorList>
    </citation>
    <scope>NUCLEOTIDE SEQUENCE</scope>
    <source>
        <strain evidence="12">CHS0354</strain>
        <tissue evidence="12">Mantle</tissue>
    </source>
</reference>
<reference evidence="12" key="1">
    <citation type="journal article" date="2021" name="Genome Biol. Evol.">
        <title>A High-Quality Reference Genome for a Parasitic Bivalve with Doubly Uniparental Inheritance (Bivalvia: Unionida).</title>
        <authorList>
            <person name="Smith C.H."/>
        </authorList>
    </citation>
    <scope>NUCLEOTIDE SEQUENCE</scope>
    <source>
        <strain evidence="12">CHS0354</strain>
    </source>
</reference>
<dbReference type="GO" id="GO:0008250">
    <property type="term" value="C:oligosaccharyltransferase complex"/>
    <property type="evidence" value="ECO:0007669"/>
    <property type="project" value="TreeGrafter"/>
</dbReference>
<dbReference type="EMBL" id="JAEAOA010002248">
    <property type="protein sequence ID" value="KAK3590814.1"/>
    <property type="molecule type" value="Genomic_DNA"/>
</dbReference>
<dbReference type="PANTHER" id="PTHR10830:SF0">
    <property type="entry name" value="DOLICHYL-DIPHOSPHOOLIGOSACCHARIDE--PROTEIN GLYCOSYLTRANSFERASE 48 KDA SUBUNIT"/>
    <property type="match status" value="1"/>
</dbReference>
<dbReference type="PANTHER" id="PTHR10830">
    <property type="entry name" value="DOLICHYL-DIPHOSPHOOLIGOSACCHARIDE--PROTEIN GLYCOSYLTRANSFERASE 48 KDA SUBUNIT"/>
    <property type="match status" value="1"/>
</dbReference>
<evidence type="ECO:0000256" key="1">
    <source>
        <dbReference type="ARBA" id="ARBA00004115"/>
    </source>
</evidence>
<evidence type="ECO:0000256" key="5">
    <source>
        <dbReference type="ARBA" id="ARBA00022692"/>
    </source>
</evidence>
<dbReference type="InterPro" id="IPR055459">
    <property type="entry name" value="OST48_MD"/>
</dbReference>
<evidence type="ECO:0000256" key="2">
    <source>
        <dbReference type="ARBA" id="ARBA00004922"/>
    </source>
</evidence>
<protein>
    <recommendedName>
        <fullName evidence="4 9">Dolichyl-diphosphooligosaccharide--protein glycosyltransferase 48 kDa subunit</fullName>
        <shortName evidence="9">Oligosaccharyl transferase 48 kDa subunit</shortName>
    </recommendedName>
</protein>
<comment type="similarity">
    <text evidence="3 9">Belongs to the DDOST 48 kDa subunit family.</text>
</comment>
<evidence type="ECO:0000256" key="3">
    <source>
        <dbReference type="ARBA" id="ARBA00008743"/>
    </source>
</evidence>
<gene>
    <name evidence="12" type="ORF">CHS0354_038700</name>
</gene>
<feature type="transmembrane region" description="Helical" evidence="9">
    <location>
        <begin position="7"/>
        <end position="26"/>
    </location>
</feature>
<comment type="subunit">
    <text evidence="9">Component of the oligosaccharyltransferase (OST) complex.</text>
</comment>
<dbReference type="Pfam" id="PF03345">
    <property type="entry name" value="OST48_N"/>
    <property type="match status" value="1"/>
</dbReference>
<comment type="caution">
    <text evidence="9">Lacks conserved residue(s) required for the propagation of feature annotation.</text>
</comment>
<evidence type="ECO:0000256" key="4">
    <source>
        <dbReference type="ARBA" id="ARBA00013350"/>
    </source>
</evidence>
<comment type="caution">
    <text evidence="12">The sequence shown here is derived from an EMBL/GenBank/DDBJ whole genome shotgun (WGS) entry which is preliminary data.</text>
</comment>
<keyword evidence="7 9" id="KW-1133">Transmembrane helix</keyword>
<comment type="function">
    <text evidence="9">Subunit of the oligosaccharyl transferase (OST) complex that catalyzes the initial transfer of a defined glycan (Glc(3)Man(9)GlcNAc(2) in eukaryotes) from the lipid carrier dolichol-pyrophosphate to an asparagine residue within an Asn-X-Ser/Thr consensus motif in nascent polypeptide chains, the first step in protein N-glycosylation. N-glycosylation occurs cotranslationally and the complex associates with the Sec61 complex at the channel-forming translocon complex that mediates protein translocation across the endoplasmic reticulum (ER).</text>
</comment>
<dbReference type="Pfam" id="PF23358">
    <property type="entry name" value="OST48_MD"/>
    <property type="match status" value="1"/>
</dbReference>
<sequence>MATFTLIRLLTGVYLFANLCVFTFALKRTLVLVDNWTIRETHSIFFRSLKERGFDLTFKTADDTSLSLVKYGEFLYDNLVIFSPSVSEFGGSIDVAAITNFIDNGGNVLVAGSSDIGDPLRELATECGIELDEEKTAVIDHLNYDVADSGKHTLIVADAEYLLDAPLIIGNKNIPPLLYQGIGMIADPENPLVLSILHASSSAYSHNPSEKITDYPHAVGQNTLLVAGLQARNNARVMFVGSIEFFSDEFFSSSVQKVGGKRYDKSGNQELALNLAQWVFKEKGVLKVGTVKHHRKGEKEPPQAYTVTDIVDYSIEIQELKDGKWQPFQGQDIQLEFVRIDPFVRTTLTNKNGNLHTTFKLPDVYGVYQFRVDYNRIGYTHLFSTTQISVRPLEHTQYERFIPSAYPYYVSAFSMMFGVFIFSIVFLHFKDDSKEKRE</sequence>
<proteinExistence type="inferred from homology"/>
<dbReference type="GO" id="GO:0018279">
    <property type="term" value="P:protein N-linked glycosylation via asparagine"/>
    <property type="evidence" value="ECO:0007669"/>
    <property type="project" value="UniProtKB-UniRule"/>
</dbReference>
<evidence type="ECO:0000256" key="6">
    <source>
        <dbReference type="ARBA" id="ARBA00022824"/>
    </source>
</evidence>
<evidence type="ECO:0000259" key="10">
    <source>
        <dbReference type="Pfam" id="PF03345"/>
    </source>
</evidence>
<comment type="pathway">
    <text evidence="2 9">Protein modification; protein glycosylation.</text>
</comment>
<reference evidence="12" key="2">
    <citation type="journal article" date="2021" name="Genome Biol. Evol.">
        <title>Developing a high-quality reference genome for a parasitic bivalve with doubly uniparental inheritance (Bivalvia: Unionida).</title>
        <authorList>
            <person name="Smith C.H."/>
        </authorList>
    </citation>
    <scope>NUCLEOTIDE SEQUENCE</scope>
    <source>
        <strain evidence="12">CHS0354</strain>
        <tissue evidence="12">Mantle</tissue>
    </source>
</reference>